<keyword evidence="4" id="KW-0456">Lyase</keyword>
<comment type="caution">
    <text evidence="6">The sequence shown here is derived from an EMBL/GenBank/DDBJ whole genome shotgun (WGS) entry which is preliminary data.</text>
</comment>
<reference evidence="7" key="1">
    <citation type="journal article" date="2019" name="Int. J. Syst. Evol. Microbiol.">
        <title>The Global Catalogue of Microorganisms (GCM) 10K type strain sequencing project: providing services to taxonomists for standard genome sequencing and annotation.</title>
        <authorList>
            <consortium name="The Broad Institute Genomics Platform"/>
            <consortium name="The Broad Institute Genome Sequencing Center for Infectious Disease"/>
            <person name="Wu L."/>
            <person name="Ma J."/>
        </authorList>
    </citation>
    <scope>NUCLEOTIDE SEQUENCE [LARGE SCALE GENOMIC DNA]</scope>
    <source>
        <strain evidence="7">CCUG 56401</strain>
    </source>
</reference>
<evidence type="ECO:0000313" key="7">
    <source>
        <dbReference type="Proteomes" id="UP001597018"/>
    </source>
</evidence>
<dbReference type="Proteomes" id="UP001597018">
    <property type="component" value="Unassembled WGS sequence"/>
</dbReference>
<keyword evidence="5" id="KW-0119">Carbohydrate metabolism</keyword>
<organism evidence="6 7">
    <name type="scientific">Saccharopolyspora rosea</name>
    <dbReference type="NCBI Taxonomy" id="524884"/>
    <lineage>
        <taxon>Bacteria</taxon>
        <taxon>Bacillati</taxon>
        <taxon>Actinomycetota</taxon>
        <taxon>Actinomycetes</taxon>
        <taxon>Pseudonocardiales</taxon>
        <taxon>Pseudonocardiaceae</taxon>
        <taxon>Saccharopolyspora</taxon>
    </lineage>
</organism>
<evidence type="ECO:0000256" key="1">
    <source>
        <dbReference type="ARBA" id="ARBA00004761"/>
    </source>
</evidence>
<evidence type="ECO:0000256" key="2">
    <source>
        <dbReference type="ARBA" id="ARBA00006906"/>
    </source>
</evidence>
<comment type="similarity">
    <text evidence="2">Belongs to the KHG/KDPG aldolase family.</text>
</comment>
<accession>A0ABW3FV33</accession>
<dbReference type="Gene3D" id="3.20.20.70">
    <property type="entry name" value="Aldolase class I"/>
    <property type="match status" value="1"/>
</dbReference>
<dbReference type="PANTHER" id="PTHR30246:SF1">
    <property type="entry name" value="2-DEHYDRO-3-DEOXY-6-PHOSPHOGALACTONATE ALDOLASE-RELATED"/>
    <property type="match status" value="1"/>
</dbReference>
<evidence type="ECO:0000256" key="4">
    <source>
        <dbReference type="ARBA" id="ARBA00023239"/>
    </source>
</evidence>
<dbReference type="Pfam" id="PF01081">
    <property type="entry name" value="Aldolase"/>
    <property type="match status" value="1"/>
</dbReference>
<dbReference type="CDD" id="cd00452">
    <property type="entry name" value="KDPG_aldolase"/>
    <property type="match status" value="1"/>
</dbReference>
<protein>
    <submittedName>
        <fullName evidence="6">Bifunctional 4-hydroxy-2-oxoglutarate aldolase/2-dehydro-3-deoxy-phosphogluconate aldolase</fullName>
    </submittedName>
</protein>
<sequence length="199" mass="20700">MESFDELFSGPVMAILRGMDPQRTVELAERAWDLGIDAVEVPIETPRAEPSLRAAVRAGVRCGRPVGAGTVVSAEHLDVARQAGAAFTVAPGLDPEVVRLSAELGLPHLPGVATAGEIQHGLRLGLTWLKAFPAAELGTGWFRAMLGPFPGLRLVATGGMTARNAPGFLDAGARVVAVGSALADPAQLPALSELVQEQK</sequence>
<comment type="subunit">
    <text evidence="3">Homotrimer.</text>
</comment>
<proteinExistence type="inferred from homology"/>
<evidence type="ECO:0000256" key="3">
    <source>
        <dbReference type="ARBA" id="ARBA00011233"/>
    </source>
</evidence>
<keyword evidence="7" id="KW-1185">Reference proteome</keyword>
<dbReference type="InterPro" id="IPR000887">
    <property type="entry name" value="Aldlse_KDPG_KHG"/>
</dbReference>
<evidence type="ECO:0000313" key="6">
    <source>
        <dbReference type="EMBL" id="MFD0922261.1"/>
    </source>
</evidence>
<dbReference type="InterPro" id="IPR013785">
    <property type="entry name" value="Aldolase_TIM"/>
</dbReference>
<dbReference type="PANTHER" id="PTHR30246">
    <property type="entry name" value="2-KETO-3-DEOXY-6-PHOSPHOGLUCONATE ALDOLASE"/>
    <property type="match status" value="1"/>
</dbReference>
<dbReference type="SUPFAM" id="SSF51569">
    <property type="entry name" value="Aldolase"/>
    <property type="match status" value="1"/>
</dbReference>
<dbReference type="EMBL" id="JBHTIW010000019">
    <property type="protein sequence ID" value="MFD0922261.1"/>
    <property type="molecule type" value="Genomic_DNA"/>
</dbReference>
<dbReference type="RefSeq" id="WP_263248960.1">
    <property type="nucleotide sequence ID" value="NZ_BAABLT010000004.1"/>
</dbReference>
<comment type="pathway">
    <text evidence="1">Carbohydrate acid metabolism.</text>
</comment>
<name>A0ABW3FV33_9PSEU</name>
<gene>
    <name evidence="6" type="ORF">ACFQ16_21155</name>
</gene>
<evidence type="ECO:0000256" key="5">
    <source>
        <dbReference type="ARBA" id="ARBA00023277"/>
    </source>
</evidence>